<dbReference type="AlphaFoldDB" id="A0A8H4NJ24"/>
<dbReference type="OrthoDB" id="5216128at2759"/>
<feature type="transmembrane region" description="Helical" evidence="1">
    <location>
        <begin position="6"/>
        <end position="26"/>
    </location>
</feature>
<dbReference type="InterPro" id="IPR025363">
    <property type="entry name" value="DUF4267"/>
</dbReference>
<dbReference type="Pfam" id="PF14087">
    <property type="entry name" value="DUF4267"/>
    <property type="match status" value="1"/>
</dbReference>
<evidence type="ECO:0000256" key="1">
    <source>
        <dbReference type="SAM" id="Phobius"/>
    </source>
</evidence>
<evidence type="ECO:0000313" key="2">
    <source>
        <dbReference type="EMBL" id="KAF4416975.1"/>
    </source>
</evidence>
<keyword evidence="1" id="KW-0472">Membrane</keyword>
<feature type="transmembrane region" description="Helical" evidence="1">
    <location>
        <begin position="106"/>
        <end position="124"/>
    </location>
</feature>
<evidence type="ECO:0000313" key="3">
    <source>
        <dbReference type="Proteomes" id="UP000605986"/>
    </source>
</evidence>
<keyword evidence="3" id="KW-1185">Reference proteome</keyword>
<comment type="caution">
    <text evidence="2">The sequence shown here is derived from an EMBL/GenBank/DDBJ whole genome shotgun (WGS) entry which is preliminary data.</text>
</comment>
<sequence>MWDAVIYRGAFALSFVPGLIGMMGMLRPEATLKMVQFPVPVDPPTKKLALSLIRLHGARNIVISYLFINNAMTGDKKLMGMGLIGTLFMLATDGFVSKSLIGGNEWMHWGHIPVYVALIGGLLYSDSSFQSHQGALSPTVELLLFWMVYALDFIFSHDNQRLAKETRKLIEAEELF</sequence>
<name>A0A8H4NJ24_9HYPO</name>
<keyword evidence="1" id="KW-1133">Transmembrane helix</keyword>
<gene>
    <name evidence="2" type="ORF">F53441_14543</name>
</gene>
<dbReference type="Proteomes" id="UP000605986">
    <property type="component" value="Unassembled WGS sequence"/>
</dbReference>
<feature type="transmembrane region" description="Helical" evidence="1">
    <location>
        <begin position="78"/>
        <end position="100"/>
    </location>
</feature>
<feature type="non-terminal residue" evidence="2">
    <location>
        <position position="1"/>
    </location>
</feature>
<keyword evidence="1" id="KW-0812">Transmembrane</keyword>
<organism evidence="2 3">
    <name type="scientific">Fusarium austroafricanum</name>
    <dbReference type="NCBI Taxonomy" id="2364996"/>
    <lineage>
        <taxon>Eukaryota</taxon>
        <taxon>Fungi</taxon>
        <taxon>Dikarya</taxon>
        <taxon>Ascomycota</taxon>
        <taxon>Pezizomycotina</taxon>
        <taxon>Sordariomycetes</taxon>
        <taxon>Hypocreomycetidae</taxon>
        <taxon>Hypocreales</taxon>
        <taxon>Nectriaceae</taxon>
        <taxon>Fusarium</taxon>
        <taxon>Fusarium concolor species complex</taxon>
    </lineage>
</organism>
<proteinExistence type="predicted"/>
<protein>
    <submittedName>
        <fullName evidence="2">Uncharacterized protein</fullName>
    </submittedName>
</protein>
<reference evidence="2" key="1">
    <citation type="submission" date="2020-01" db="EMBL/GenBank/DDBJ databases">
        <title>Identification and distribution of gene clusters putatively required for synthesis of sphingolipid metabolism inhibitors in phylogenetically diverse species of the filamentous fungus Fusarium.</title>
        <authorList>
            <person name="Kim H.-S."/>
            <person name="Busman M."/>
            <person name="Brown D.W."/>
            <person name="Divon H."/>
            <person name="Uhlig S."/>
            <person name="Proctor R.H."/>
        </authorList>
    </citation>
    <scope>NUCLEOTIDE SEQUENCE</scope>
    <source>
        <strain evidence="2">NRRL 53441</strain>
    </source>
</reference>
<dbReference type="EMBL" id="JAADJG010001414">
    <property type="protein sequence ID" value="KAF4416975.1"/>
    <property type="molecule type" value="Genomic_DNA"/>
</dbReference>
<feature type="transmembrane region" description="Helical" evidence="1">
    <location>
        <begin position="136"/>
        <end position="155"/>
    </location>
</feature>
<accession>A0A8H4NJ24</accession>